<feature type="transmembrane region" description="Helical" evidence="1">
    <location>
        <begin position="279"/>
        <end position="302"/>
    </location>
</feature>
<proteinExistence type="predicted"/>
<dbReference type="RefSeq" id="WP_345472076.1">
    <property type="nucleotide sequence ID" value="NZ_CP125942.1"/>
</dbReference>
<keyword evidence="1" id="KW-0812">Transmembrane</keyword>
<reference evidence="2 3" key="1">
    <citation type="submission" date="2023-05" db="EMBL/GenBank/DDBJ databases">
        <title>Glutamicibacter sp. B1, complete genome.</title>
        <authorList>
            <person name="Long Y.H."/>
            <person name="Fang T."/>
            <person name="Li X.Y."/>
        </authorList>
    </citation>
    <scope>NUCLEOTIDE SEQUENCE [LARGE SCALE GENOMIC DNA]</scope>
    <source>
        <strain evidence="2 3">B1</strain>
    </source>
</reference>
<evidence type="ECO:0000313" key="2">
    <source>
        <dbReference type="EMBL" id="XAO46049.1"/>
    </source>
</evidence>
<dbReference type="KEGG" id="gey:QMQ05_00365"/>
<accession>A0AAU6WEV9</accession>
<gene>
    <name evidence="2" type="ORF">QMQ05_00365</name>
</gene>
<feature type="transmembrane region" description="Helical" evidence="1">
    <location>
        <begin position="105"/>
        <end position="125"/>
    </location>
</feature>
<dbReference type="Proteomes" id="UP001486888">
    <property type="component" value="Chromosome"/>
</dbReference>
<evidence type="ECO:0000256" key="1">
    <source>
        <dbReference type="SAM" id="Phobius"/>
    </source>
</evidence>
<feature type="transmembrane region" description="Helical" evidence="1">
    <location>
        <begin position="49"/>
        <end position="67"/>
    </location>
</feature>
<name>A0AAU6WEV9_9MICC</name>
<sequence>MSIAVAATPGVWIAFIYIASQYTWPRKLKPLRTATLTPRSLTSPIPKKLVATLLIVLVLACVSLYSVRDVTAIAPVPELEISTDDYYSSSPSQDGLRAAGEVLPFLYASLGFLILAAVIASIVILRRKPLPGISQHNNQLLRTTWLNRLYRTVTVSIAVQAGEALHYKAQWFHHESSRYIDGSGAGIDYMESMSRIGGTLDSTANYAVLGISVIMFLWQPPTNYENVATKKRTQFNRLRDQLLSLQFATATLTFVALFITWLSLPEIDEYMMPTGERVTWMLVILTGAALFYLALNALYLGYVNAVSRQISSATKHSAHLPLWPYICAGLFVVTSVYFLIFPPLDYLWGFVAPSKIVVIALVVVLIAAHLGFVWFSRRANIAWEVSADEEIWYRRVFELRSLRTITAAIVAMLVVGYEYPVRLDFLAVLIFLLPAVIFLERPAGGVAKSLQKSISS</sequence>
<evidence type="ECO:0000313" key="3">
    <source>
        <dbReference type="Proteomes" id="UP001486888"/>
    </source>
</evidence>
<dbReference type="EMBL" id="CP125942">
    <property type="protein sequence ID" value="XAO46049.1"/>
    <property type="molecule type" value="Genomic_DNA"/>
</dbReference>
<keyword evidence="1" id="KW-1133">Transmembrane helix</keyword>
<feature type="transmembrane region" description="Helical" evidence="1">
    <location>
        <begin position="322"/>
        <end position="344"/>
    </location>
</feature>
<feature type="transmembrane region" description="Helical" evidence="1">
    <location>
        <begin position="356"/>
        <end position="375"/>
    </location>
</feature>
<feature type="transmembrane region" description="Helical" evidence="1">
    <location>
        <begin position="242"/>
        <end position="264"/>
    </location>
</feature>
<organism evidence="2 3">
    <name type="scientific">Glutamicibacter ectropisis</name>
    <dbReference type="NCBI Taxonomy" id="3046593"/>
    <lineage>
        <taxon>Bacteria</taxon>
        <taxon>Bacillati</taxon>
        <taxon>Actinomycetota</taxon>
        <taxon>Actinomycetes</taxon>
        <taxon>Micrococcales</taxon>
        <taxon>Micrococcaceae</taxon>
        <taxon>Glutamicibacter</taxon>
    </lineage>
</organism>
<protein>
    <recommendedName>
        <fullName evidence="4">DUF1211 domain-containing protein</fullName>
    </recommendedName>
</protein>
<dbReference type="AlphaFoldDB" id="A0AAU6WEV9"/>
<keyword evidence="1" id="KW-0472">Membrane</keyword>
<feature type="transmembrane region" description="Helical" evidence="1">
    <location>
        <begin position="402"/>
        <end position="419"/>
    </location>
</feature>
<feature type="transmembrane region" description="Helical" evidence="1">
    <location>
        <begin position="6"/>
        <end position="24"/>
    </location>
</feature>
<keyword evidence="3" id="KW-1185">Reference proteome</keyword>
<evidence type="ECO:0008006" key="4">
    <source>
        <dbReference type="Google" id="ProtNLM"/>
    </source>
</evidence>
<feature type="transmembrane region" description="Helical" evidence="1">
    <location>
        <begin position="425"/>
        <end position="443"/>
    </location>
</feature>